<keyword evidence="9 17" id="KW-0862">Zinc</keyword>
<dbReference type="PANTHER" id="PTHR43152:SF3">
    <property type="entry name" value="UVRABC SYSTEM PROTEIN A"/>
    <property type="match status" value="1"/>
</dbReference>
<evidence type="ECO:0000256" key="17">
    <source>
        <dbReference type="HAMAP-Rule" id="MF_00205"/>
    </source>
</evidence>
<evidence type="ECO:0000256" key="13">
    <source>
        <dbReference type="ARBA" id="ARBA00023204"/>
    </source>
</evidence>
<feature type="zinc finger region" description="C4-type" evidence="17">
    <location>
        <begin position="761"/>
        <end position="787"/>
    </location>
</feature>
<evidence type="ECO:0000256" key="10">
    <source>
        <dbReference type="ARBA" id="ARBA00022840"/>
    </source>
</evidence>
<keyword evidence="3 17" id="KW-0479">Metal-binding</keyword>
<sequence>MLRDGIFFENKEFIFLSEKITVRGAREHNLKSVDVDIPRNSLVVISGKSGSGKSSLAFDTIFAESQRRYMESVSSYARQFLGVMKKPNVDYIGGLSPAISIEQRTISNNPRSTVGTITEIYDYYRLLFAKIGKPYCPNDGSLIEEQSLDNMINTVLSYAEGSKVILFAPVVMGAKGTHKKNLEKMLNQGFSRVRIDSQDYLIEDAINLSLDKNKKHNIEIIVDRIKLSSDSRIRLAESIETALSVSNGYLRVEIENNLEYLDKIFTEHNSCPLCGFSLSAIEPRLFSFNSPFGACSECSGLGITLDFDFEKICPNVKLSFYDGAFIPFKPSSSWALAIFKGLSKHYGFSLNTPVENIPGDILRKILYGVNEKIDFIYKSREMENKEIKGGFHYSKKFEGLIPLLKRRYLVTESESAKLFYEGLMSRKICNFCKGKRLSLEALSVKLGGKDIQELSNLSVMDSYSFFESIELNDLDTKISKEVLKEIKSRLKFLIDVGLSYLCLDRMSGTLSGGEAQRIRLATQVGSALSGVLYVLDEPSIGLHQRDNERLISTLVNLKELGNTVIVVEHDEQTLRIADYIIDVGPGAGIYGGEIVARGNLSDILSNDNSLTGKYLSGQLKVEVPKIRRKGGKAEIVLLNANKNNLKNINVNIPLGVFTVITGVSGSGKSTLLNEVLYPALDSRLKSNTSYFNGFKDIIGYEQIDKVIQVNQKPIGRTPRSNPATYVGFFTEIRELFAKLPESKARGFRSGRFSFNVKGGRCEKCQGDGHLNIQMHFLPGVFVPCDLCKGKKFNEETLKIRYKGKNIYDVLEMSVLEAKDFFDNIPRVNHYLNVLKEVGLEYIKLGQASTTFSGGEAQRIKLAFELAKKSTGKTFYIIDEPTTGLHFDDVRKLLKVLQLIVQNGNTVVLIEHNLDVIKQADYIIDLGPEGGVSGGNIVVSGTPEEVSKCKSSYTGMFLKSLL</sequence>
<dbReference type="AlphaFoldDB" id="W5SUU2"/>
<feature type="binding site" evidence="17">
    <location>
        <begin position="662"/>
        <end position="669"/>
    </location>
    <ligand>
        <name>ATP</name>
        <dbReference type="ChEBI" id="CHEBI:30616"/>
    </ligand>
</feature>
<keyword evidence="6 17" id="KW-0227">DNA damage</keyword>
<evidence type="ECO:0000256" key="7">
    <source>
        <dbReference type="ARBA" id="ARBA00022769"/>
    </source>
</evidence>
<evidence type="ECO:0000256" key="2">
    <source>
        <dbReference type="ARBA" id="ARBA00022490"/>
    </source>
</evidence>
<dbReference type="GO" id="GO:0009381">
    <property type="term" value="F:excinuclease ABC activity"/>
    <property type="evidence" value="ECO:0007669"/>
    <property type="project" value="UniProtKB-UniRule"/>
</dbReference>
<keyword evidence="17" id="KW-0742">SOS response</keyword>
<dbReference type="PANTHER" id="PTHR43152">
    <property type="entry name" value="UVRABC SYSTEM PROTEIN A"/>
    <property type="match status" value="1"/>
</dbReference>
<evidence type="ECO:0000256" key="4">
    <source>
        <dbReference type="ARBA" id="ARBA00022737"/>
    </source>
</evidence>
<evidence type="ECO:0000256" key="14">
    <source>
        <dbReference type="ARBA" id="ARBA00038000"/>
    </source>
</evidence>
<evidence type="ECO:0000313" key="19">
    <source>
        <dbReference type="EMBL" id="AHH08811.1"/>
    </source>
</evidence>
<keyword evidence="11 17" id="KW-0267">Excision nuclease</keyword>
<dbReference type="PROSITE" id="PS50893">
    <property type="entry name" value="ABC_TRANSPORTER_2"/>
    <property type="match status" value="1"/>
</dbReference>
<dbReference type="NCBIfam" id="TIGR00630">
    <property type="entry name" value="uvra"/>
    <property type="match status" value="1"/>
</dbReference>
<keyword evidence="12 17" id="KW-0238">DNA-binding</keyword>
<comment type="subcellular location">
    <subcellularLocation>
        <location evidence="1 17">Cytoplasm</location>
    </subcellularLocation>
</comment>
<dbReference type="Gene3D" id="3.30.1490.20">
    <property type="entry name" value="ATP-grasp fold, A domain"/>
    <property type="match status" value="1"/>
</dbReference>
<dbReference type="GO" id="GO:0005524">
    <property type="term" value="F:ATP binding"/>
    <property type="evidence" value="ECO:0007669"/>
    <property type="project" value="UniProtKB-UniRule"/>
</dbReference>
<feature type="zinc finger region" description="C4-type" evidence="17">
    <location>
        <begin position="271"/>
        <end position="298"/>
    </location>
</feature>
<name>W5SUU2_BORAN</name>
<dbReference type="GO" id="GO:0006289">
    <property type="term" value="P:nucleotide-excision repair"/>
    <property type="evidence" value="ECO:0007669"/>
    <property type="project" value="UniProtKB-UniRule"/>
</dbReference>
<dbReference type="SUPFAM" id="SSF52540">
    <property type="entry name" value="P-loop containing nucleoside triphosphate hydrolases"/>
    <property type="match status" value="2"/>
</dbReference>
<dbReference type="Pfam" id="PF17760">
    <property type="entry name" value="UvrA_inter"/>
    <property type="match status" value="1"/>
</dbReference>
<evidence type="ECO:0000256" key="16">
    <source>
        <dbReference type="ARBA" id="ARBA00042156"/>
    </source>
</evidence>
<keyword evidence="8 17" id="KW-0863">Zinc-finger</keyword>
<dbReference type="InterPro" id="IPR041102">
    <property type="entry name" value="UvrA_inter"/>
</dbReference>
<dbReference type="InterPro" id="IPR017871">
    <property type="entry name" value="ABC_transporter-like_CS"/>
</dbReference>
<evidence type="ECO:0000256" key="5">
    <source>
        <dbReference type="ARBA" id="ARBA00022741"/>
    </source>
</evidence>
<dbReference type="EMBL" id="CP005829">
    <property type="protein sequence ID" value="AHH08811.1"/>
    <property type="molecule type" value="Genomic_DNA"/>
</dbReference>
<dbReference type="GO" id="GO:0003677">
    <property type="term" value="F:DNA binding"/>
    <property type="evidence" value="ECO:0007669"/>
    <property type="project" value="UniProtKB-UniRule"/>
</dbReference>
<keyword evidence="4 17" id="KW-0677">Repeat</keyword>
<feature type="domain" description="ABC transporter" evidence="18">
    <location>
        <begin position="621"/>
        <end position="958"/>
    </location>
</feature>
<keyword evidence="2 17" id="KW-0963">Cytoplasm</keyword>
<dbReference type="Gene3D" id="3.40.50.300">
    <property type="entry name" value="P-loop containing nucleotide triphosphate hydrolases"/>
    <property type="match status" value="2"/>
</dbReference>
<evidence type="ECO:0000256" key="15">
    <source>
        <dbReference type="ARBA" id="ARBA00039316"/>
    </source>
</evidence>
<dbReference type="HOGENOM" id="CLU_001370_0_2_12"/>
<evidence type="ECO:0000256" key="6">
    <source>
        <dbReference type="ARBA" id="ARBA00022763"/>
    </source>
</evidence>
<dbReference type="NCBIfam" id="NF001503">
    <property type="entry name" value="PRK00349.1"/>
    <property type="match status" value="1"/>
</dbReference>
<dbReference type="InterPro" id="IPR041552">
    <property type="entry name" value="UvrA_DNA-bd"/>
</dbReference>
<protein>
    <recommendedName>
        <fullName evidence="15 17">UvrABC system protein A</fullName>
        <shortName evidence="17">UvrA protein</shortName>
    </recommendedName>
    <alternativeName>
        <fullName evidence="16 17">Excinuclease ABC subunit A</fullName>
    </alternativeName>
</protein>
<dbReference type="Pfam" id="PF17755">
    <property type="entry name" value="UvrA_DNA-bind"/>
    <property type="match status" value="1"/>
</dbReference>
<dbReference type="Gene3D" id="1.20.1580.10">
    <property type="entry name" value="ABC transporter ATPase like domain"/>
    <property type="match status" value="2"/>
</dbReference>
<dbReference type="GO" id="GO:0009380">
    <property type="term" value="C:excinuclease repair complex"/>
    <property type="evidence" value="ECO:0007669"/>
    <property type="project" value="InterPro"/>
</dbReference>
<dbReference type="PATRIC" id="fig|1313293.3.peg.859"/>
<dbReference type="InterPro" id="IPR013815">
    <property type="entry name" value="ATP_grasp_subdomain_1"/>
</dbReference>
<keyword evidence="13 17" id="KW-0234">DNA repair</keyword>
<accession>W5SUU2</accession>
<evidence type="ECO:0000256" key="3">
    <source>
        <dbReference type="ARBA" id="ARBA00022723"/>
    </source>
</evidence>
<dbReference type="CDD" id="cd03271">
    <property type="entry name" value="ABC_UvrA_II"/>
    <property type="match status" value="1"/>
</dbReference>
<dbReference type="Proteomes" id="UP000019262">
    <property type="component" value="Chromosome"/>
</dbReference>
<evidence type="ECO:0000256" key="12">
    <source>
        <dbReference type="ARBA" id="ARBA00023125"/>
    </source>
</evidence>
<dbReference type="HAMAP" id="MF_00205">
    <property type="entry name" value="UvrA"/>
    <property type="match status" value="1"/>
</dbReference>
<comment type="similarity">
    <text evidence="14 17">Belongs to the ABC transporter superfamily. UvrA family.</text>
</comment>
<dbReference type="InterPro" id="IPR027417">
    <property type="entry name" value="P-loop_NTPase"/>
</dbReference>
<gene>
    <name evidence="17" type="primary">uvrA</name>
    <name evidence="19" type="ORF">BAN_0031300</name>
</gene>
<dbReference type="eggNOG" id="COG0178">
    <property type="taxonomic scope" value="Bacteria"/>
</dbReference>
<dbReference type="GO" id="GO:0008270">
    <property type="term" value="F:zinc ion binding"/>
    <property type="evidence" value="ECO:0007669"/>
    <property type="project" value="UniProtKB-UniRule"/>
</dbReference>
<dbReference type="InterPro" id="IPR003439">
    <property type="entry name" value="ABC_transporter-like_ATP-bd"/>
</dbReference>
<keyword evidence="5 17" id="KW-0547">Nucleotide-binding</keyword>
<comment type="subunit">
    <text evidence="17">Forms a heterotetramer with UvrB during the search for lesions.</text>
</comment>
<dbReference type="InterPro" id="IPR004602">
    <property type="entry name" value="UvrA"/>
</dbReference>
<evidence type="ECO:0000256" key="1">
    <source>
        <dbReference type="ARBA" id="ARBA00004496"/>
    </source>
</evidence>
<reference evidence="19 20" key="1">
    <citation type="submission" date="2013-04" db="EMBL/GenBank/DDBJ databases">
        <title>Comparative Genomics of Relapsing Fever Spirochetes.</title>
        <authorList>
            <person name="Schwan T.G."/>
            <person name="Raffel S.J."/>
            <person name="Porcella S.F."/>
            <person name="Martens C.A."/>
            <person name="Bruno D.P."/>
            <person name="Rickefs S.M."/>
            <person name="Barbian K.B."/>
        </authorList>
    </citation>
    <scope>NUCLEOTIDE SEQUENCE [LARGE SCALE GENOMIC DNA]</scope>
    <source>
        <strain evidence="19 20">BA2</strain>
    </source>
</reference>
<organism evidence="19 20">
    <name type="scientific">Borrelia anserina BA2</name>
    <dbReference type="NCBI Taxonomy" id="1313293"/>
    <lineage>
        <taxon>Bacteria</taxon>
        <taxon>Pseudomonadati</taxon>
        <taxon>Spirochaetota</taxon>
        <taxon>Spirochaetia</taxon>
        <taxon>Spirochaetales</taxon>
        <taxon>Borreliaceae</taxon>
        <taxon>Borrelia</taxon>
    </lineage>
</organism>
<comment type="function">
    <text evidence="17">The UvrABC repair system catalyzes the recognition and processing of DNA lesions. UvrA is an ATPase and a DNA-binding protein. A damage recognition complex composed of 2 UvrA and 2 UvrB subunits scans DNA for abnormalities. When the presence of a lesion has been verified by UvrB, the UvrA molecules dissociate.</text>
</comment>
<keyword evidence="7 17" id="KW-0228">DNA excision</keyword>
<evidence type="ECO:0000256" key="8">
    <source>
        <dbReference type="ARBA" id="ARBA00022771"/>
    </source>
</evidence>
<dbReference type="GO" id="GO:0005737">
    <property type="term" value="C:cytoplasm"/>
    <property type="evidence" value="ECO:0007669"/>
    <property type="project" value="UniProtKB-SubCell"/>
</dbReference>
<evidence type="ECO:0000259" key="18">
    <source>
        <dbReference type="PROSITE" id="PS50893"/>
    </source>
</evidence>
<keyword evidence="10 17" id="KW-0067">ATP-binding</keyword>
<evidence type="ECO:0000256" key="9">
    <source>
        <dbReference type="ARBA" id="ARBA00022833"/>
    </source>
</evidence>
<dbReference type="GO" id="GO:0016887">
    <property type="term" value="F:ATP hydrolysis activity"/>
    <property type="evidence" value="ECO:0007669"/>
    <property type="project" value="InterPro"/>
</dbReference>
<evidence type="ECO:0000313" key="20">
    <source>
        <dbReference type="Proteomes" id="UP000019262"/>
    </source>
</evidence>
<dbReference type="PROSITE" id="PS00211">
    <property type="entry name" value="ABC_TRANSPORTER_1"/>
    <property type="match status" value="1"/>
</dbReference>
<feature type="binding site" evidence="17">
    <location>
        <begin position="47"/>
        <end position="54"/>
    </location>
    <ligand>
        <name>ATP</name>
        <dbReference type="ChEBI" id="CHEBI:30616"/>
    </ligand>
</feature>
<proteinExistence type="inferred from homology"/>
<evidence type="ECO:0000256" key="11">
    <source>
        <dbReference type="ARBA" id="ARBA00022881"/>
    </source>
</evidence>
<dbReference type="Gene3D" id="1.10.8.280">
    <property type="entry name" value="ABC transporter ATPase domain-like"/>
    <property type="match status" value="1"/>
</dbReference>
<dbReference type="GO" id="GO:0009432">
    <property type="term" value="P:SOS response"/>
    <property type="evidence" value="ECO:0007669"/>
    <property type="project" value="UniProtKB-UniRule"/>
</dbReference>